<feature type="region of interest" description="Disordered" evidence="1">
    <location>
        <begin position="165"/>
        <end position="190"/>
    </location>
</feature>
<dbReference type="AlphaFoldDB" id="A0AA97CVW9"/>
<feature type="compositionally biased region" description="Low complexity" evidence="1">
    <location>
        <begin position="63"/>
        <end position="77"/>
    </location>
</feature>
<dbReference type="EMBL" id="CP128986">
    <property type="protein sequence ID" value="WOC13386.1"/>
    <property type="molecule type" value="Genomic_DNA"/>
</dbReference>
<evidence type="ECO:0000313" key="2">
    <source>
        <dbReference type="EMBL" id="WOC13386.1"/>
    </source>
</evidence>
<feature type="region of interest" description="Disordered" evidence="1">
    <location>
        <begin position="63"/>
        <end position="86"/>
    </location>
</feature>
<proteinExistence type="predicted"/>
<evidence type="ECO:0000256" key="1">
    <source>
        <dbReference type="SAM" id="MobiDB-lite"/>
    </source>
</evidence>
<accession>A0AA97CVW9</accession>
<reference evidence="2" key="1">
    <citation type="submission" date="2023-06" db="EMBL/GenBank/DDBJ databases">
        <title>Gordonia sp. nov. and Pseudochrobactrum sp. nov., two species isolated from the burying beetle Nicrophorus vespilloides.</title>
        <authorList>
            <person name="Poehlein A."/>
            <person name="Guzman J."/>
            <person name="Daniel R."/>
            <person name="Vilcinskas A."/>
        </authorList>
    </citation>
    <scope>NUCLEOTIDE SEQUENCE</scope>
    <source>
        <strain evidence="2">MP11Mi</strain>
    </source>
</reference>
<evidence type="ECO:0008006" key="3">
    <source>
        <dbReference type="Google" id="ProtNLM"/>
    </source>
</evidence>
<protein>
    <recommendedName>
        <fullName evidence="3">Secreted protein</fullName>
    </recommendedName>
</protein>
<organism evidence="2">
    <name type="scientific">Gordonia sp. MP11Mi</name>
    <dbReference type="NCBI Taxonomy" id="3022769"/>
    <lineage>
        <taxon>Bacteria</taxon>
        <taxon>Bacillati</taxon>
        <taxon>Actinomycetota</taxon>
        <taxon>Actinomycetes</taxon>
        <taxon>Mycobacteriales</taxon>
        <taxon>Gordoniaceae</taxon>
        <taxon>Gordonia</taxon>
    </lineage>
</organism>
<sequence length="326" mass="33845">MFHTGNNFHISLSSFRVFALDSRHRPSHLPIGSAVRFARISRTATLVAALAVTGALIAPATAHAEPATTAETPSEQTIPLPDKAPDVDPEILKSLGTFAPALLGSVATRDENGKVDTALLDQARNLADNPAVPEQAGATWRSLIDFLGEPGKQKAVAAGAIPAAKHDPAKHDAAKDKDAPNIPTGPKKPRIQQFLYPTLGFGCMPGNGNSVGMALVTAGPQAAPAPGPKRGQAGFVYTSLGTGPAKASSSHRLYVSWLNLENGRTGQTTLKPNARINATKGPGTFTGIAKTGRGRIVSTIYGEVTTKTKGRTVSCMIAPTIGTAII</sequence>
<name>A0AA97CVW9_9ACTN</name>
<gene>
    <name evidence="2" type="ORF">MP11Mi_24870</name>
</gene>
<feature type="compositionally biased region" description="Basic and acidic residues" evidence="1">
    <location>
        <begin position="165"/>
        <end position="179"/>
    </location>
</feature>